<accession>A0AAN9EM02</accession>
<dbReference type="EMBL" id="JAYWIO010000005">
    <property type="protein sequence ID" value="KAK7259737.1"/>
    <property type="molecule type" value="Genomic_DNA"/>
</dbReference>
<dbReference type="Proteomes" id="UP001372338">
    <property type="component" value="Unassembled WGS sequence"/>
</dbReference>
<reference evidence="1 2" key="1">
    <citation type="submission" date="2024-01" db="EMBL/GenBank/DDBJ databases">
        <title>The genomes of 5 underutilized Papilionoideae crops provide insights into root nodulation and disease resistanc.</title>
        <authorList>
            <person name="Yuan L."/>
        </authorList>
    </citation>
    <scope>NUCLEOTIDE SEQUENCE [LARGE SCALE GENOMIC DNA]</scope>
    <source>
        <strain evidence="1">ZHUSHIDOU_FW_LH</strain>
        <tissue evidence="1">Leaf</tissue>
    </source>
</reference>
<organism evidence="1 2">
    <name type="scientific">Crotalaria pallida</name>
    <name type="common">Smooth rattlebox</name>
    <name type="synonym">Crotalaria striata</name>
    <dbReference type="NCBI Taxonomy" id="3830"/>
    <lineage>
        <taxon>Eukaryota</taxon>
        <taxon>Viridiplantae</taxon>
        <taxon>Streptophyta</taxon>
        <taxon>Embryophyta</taxon>
        <taxon>Tracheophyta</taxon>
        <taxon>Spermatophyta</taxon>
        <taxon>Magnoliopsida</taxon>
        <taxon>eudicotyledons</taxon>
        <taxon>Gunneridae</taxon>
        <taxon>Pentapetalae</taxon>
        <taxon>rosids</taxon>
        <taxon>fabids</taxon>
        <taxon>Fabales</taxon>
        <taxon>Fabaceae</taxon>
        <taxon>Papilionoideae</taxon>
        <taxon>50 kb inversion clade</taxon>
        <taxon>genistoids sensu lato</taxon>
        <taxon>core genistoids</taxon>
        <taxon>Crotalarieae</taxon>
        <taxon>Crotalaria</taxon>
    </lineage>
</organism>
<dbReference type="AlphaFoldDB" id="A0AAN9EM02"/>
<protein>
    <submittedName>
        <fullName evidence="1">Uncharacterized protein</fullName>
    </submittedName>
</protein>
<evidence type="ECO:0000313" key="1">
    <source>
        <dbReference type="EMBL" id="KAK7259737.1"/>
    </source>
</evidence>
<proteinExistence type="predicted"/>
<evidence type="ECO:0000313" key="2">
    <source>
        <dbReference type="Proteomes" id="UP001372338"/>
    </source>
</evidence>
<gene>
    <name evidence="1" type="ORF">RIF29_25350</name>
</gene>
<comment type="caution">
    <text evidence="1">The sequence shown here is derived from an EMBL/GenBank/DDBJ whole genome shotgun (WGS) entry which is preliminary data.</text>
</comment>
<keyword evidence="2" id="KW-1185">Reference proteome</keyword>
<name>A0AAN9EM02_CROPI</name>
<sequence>MDKVSDKKINKFPINKISLSSLFLSPCPGSDAAKGDCRNPYRPPSHPFLLDPFRVSYFIRRQVMVKS</sequence>